<dbReference type="AlphaFoldDB" id="A0A561PTG8"/>
<dbReference type="Proteomes" id="UP000320811">
    <property type="component" value="Unassembled WGS sequence"/>
</dbReference>
<dbReference type="Gene3D" id="2.10.109.10">
    <property type="entry name" value="Umud Fragment, subunit A"/>
    <property type="match status" value="1"/>
</dbReference>
<dbReference type="InterPro" id="IPR015927">
    <property type="entry name" value="Peptidase_S24_S26A/B/C"/>
</dbReference>
<organism evidence="2 3">
    <name type="scientific">Chitinophaga polysaccharea</name>
    <dbReference type="NCBI Taxonomy" id="1293035"/>
    <lineage>
        <taxon>Bacteria</taxon>
        <taxon>Pseudomonadati</taxon>
        <taxon>Bacteroidota</taxon>
        <taxon>Chitinophagia</taxon>
        <taxon>Chitinophagales</taxon>
        <taxon>Chitinophagaceae</taxon>
        <taxon>Chitinophaga</taxon>
    </lineage>
</organism>
<dbReference type="Pfam" id="PF00717">
    <property type="entry name" value="Peptidase_S24"/>
    <property type="match status" value="1"/>
</dbReference>
<evidence type="ECO:0000313" key="2">
    <source>
        <dbReference type="EMBL" id="TWF41410.1"/>
    </source>
</evidence>
<protein>
    <submittedName>
        <fullName evidence="2">Peptidase S24-like protein</fullName>
    </submittedName>
</protein>
<evidence type="ECO:0000313" key="3">
    <source>
        <dbReference type="Proteomes" id="UP000320811"/>
    </source>
</evidence>
<dbReference type="OrthoDB" id="9787787at2"/>
<sequence>MEAMKLSEMSLPLLFANTIRVNGANMPDGCLVVDPALRPQSGSIIVAILDGEFTIKRLVKAGRNWVCTRKAHFINPS</sequence>
<comment type="caution">
    <text evidence="2">The sequence shown here is derived from an EMBL/GenBank/DDBJ whole genome shotgun (WGS) entry which is preliminary data.</text>
</comment>
<dbReference type="CDD" id="cd06529">
    <property type="entry name" value="S24_LexA-like"/>
    <property type="match status" value="1"/>
</dbReference>
<reference evidence="2 3" key="1">
    <citation type="submission" date="2019-06" db="EMBL/GenBank/DDBJ databases">
        <title>Sorghum-associated microbial communities from plants grown in Nebraska, USA.</title>
        <authorList>
            <person name="Schachtman D."/>
        </authorList>
    </citation>
    <scope>NUCLEOTIDE SEQUENCE [LARGE SCALE GENOMIC DNA]</scope>
    <source>
        <strain evidence="2 3">1209</strain>
    </source>
</reference>
<feature type="domain" description="Peptidase S24/S26A/S26B/S26C" evidence="1">
    <location>
        <begin position="23"/>
        <end position="63"/>
    </location>
</feature>
<name>A0A561PTG8_9BACT</name>
<proteinExistence type="predicted"/>
<dbReference type="SUPFAM" id="SSF51306">
    <property type="entry name" value="LexA/Signal peptidase"/>
    <property type="match status" value="1"/>
</dbReference>
<evidence type="ECO:0000259" key="1">
    <source>
        <dbReference type="Pfam" id="PF00717"/>
    </source>
</evidence>
<dbReference type="InterPro" id="IPR039418">
    <property type="entry name" value="LexA-like"/>
</dbReference>
<gene>
    <name evidence="2" type="ORF">FHW36_103214</name>
</gene>
<keyword evidence="3" id="KW-1185">Reference proteome</keyword>
<dbReference type="EMBL" id="VIWO01000003">
    <property type="protein sequence ID" value="TWF41410.1"/>
    <property type="molecule type" value="Genomic_DNA"/>
</dbReference>
<dbReference type="RefSeq" id="WP_145669001.1">
    <property type="nucleotide sequence ID" value="NZ_VIWO01000003.1"/>
</dbReference>
<dbReference type="InterPro" id="IPR036286">
    <property type="entry name" value="LexA/Signal_pep-like_sf"/>
</dbReference>
<accession>A0A561PTG8</accession>